<feature type="transmembrane region" description="Helical" evidence="1">
    <location>
        <begin position="74"/>
        <end position="96"/>
    </location>
</feature>
<accession>A0A6S7BHH1</accession>
<dbReference type="RefSeq" id="WP_217478505.1">
    <property type="nucleotide sequence ID" value="NZ_CADIKM010000038.1"/>
</dbReference>
<keyword evidence="1" id="KW-0812">Transmembrane</keyword>
<sequence>MSSWHYEQHGERHGPVSADDIAALVNNRGINAQTLVWQQGFHDWMPLSQTRLATHLSNATAPPALPGSRINNGIVWTLAFAPWLGLALQGVLAGVFSDNAADLSSADLAHSWYATLMLNVGLSIFDVRQLKKAGVDTARIDRFAFLVPVYLWKRFTAEAEPCLLLGLDRNIHHQLICRLTITAFIGRAYLARIAYPIHLALNIGAQSAQIH</sequence>
<reference evidence="3 4" key="1">
    <citation type="submission" date="2020-04" db="EMBL/GenBank/DDBJ databases">
        <authorList>
            <person name="De Canck E."/>
        </authorList>
    </citation>
    <scope>NUCLEOTIDE SEQUENCE [LARGE SCALE GENOMIC DNA]</scope>
    <source>
        <strain evidence="3 4">LMG 28138</strain>
    </source>
</reference>
<dbReference type="Proteomes" id="UP000494115">
    <property type="component" value="Unassembled WGS sequence"/>
</dbReference>
<evidence type="ECO:0000259" key="2">
    <source>
        <dbReference type="Pfam" id="PF14237"/>
    </source>
</evidence>
<feature type="transmembrane region" description="Helical" evidence="1">
    <location>
        <begin position="108"/>
        <end position="125"/>
    </location>
</feature>
<evidence type="ECO:0000313" key="3">
    <source>
        <dbReference type="EMBL" id="CAB3800594.1"/>
    </source>
</evidence>
<keyword evidence="4" id="KW-1185">Reference proteome</keyword>
<evidence type="ECO:0000256" key="1">
    <source>
        <dbReference type="SAM" id="Phobius"/>
    </source>
</evidence>
<dbReference type="AlphaFoldDB" id="A0A6S7BHH1"/>
<organism evidence="3 4">
    <name type="scientific">Pararobbsia alpina</name>
    <dbReference type="NCBI Taxonomy" id="621374"/>
    <lineage>
        <taxon>Bacteria</taxon>
        <taxon>Pseudomonadati</taxon>
        <taxon>Pseudomonadota</taxon>
        <taxon>Betaproteobacteria</taxon>
        <taxon>Burkholderiales</taxon>
        <taxon>Burkholderiaceae</taxon>
        <taxon>Pararobbsia</taxon>
    </lineage>
</organism>
<dbReference type="EMBL" id="CADIKM010000038">
    <property type="protein sequence ID" value="CAB3800594.1"/>
    <property type="molecule type" value="Genomic_DNA"/>
</dbReference>
<name>A0A6S7BHH1_9BURK</name>
<dbReference type="Pfam" id="PF14237">
    <property type="entry name" value="GYF_2"/>
    <property type="match status" value="1"/>
</dbReference>
<gene>
    <name evidence="3" type="ORF">LMG28138_04860</name>
</gene>
<feature type="domain" description="GYF" evidence="2">
    <location>
        <begin position="4"/>
        <end position="49"/>
    </location>
</feature>
<protein>
    <recommendedName>
        <fullName evidence="2">GYF domain-containing protein</fullName>
    </recommendedName>
</protein>
<keyword evidence="1" id="KW-0472">Membrane</keyword>
<evidence type="ECO:0000313" key="4">
    <source>
        <dbReference type="Proteomes" id="UP000494115"/>
    </source>
</evidence>
<proteinExistence type="predicted"/>
<keyword evidence="1" id="KW-1133">Transmembrane helix</keyword>
<dbReference type="InterPro" id="IPR025640">
    <property type="entry name" value="GYF_2"/>
</dbReference>